<feature type="domain" description="Metallo-beta-lactamase" evidence="2">
    <location>
        <begin position="14"/>
        <end position="203"/>
    </location>
</feature>
<evidence type="ECO:0000313" key="5">
    <source>
        <dbReference type="Proteomes" id="UP001642484"/>
    </source>
</evidence>
<reference evidence="4 5" key="1">
    <citation type="submission" date="2024-02" db="EMBL/GenBank/DDBJ databases">
        <authorList>
            <person name="Chen Y."/>
            <person name="Shah S."/>
            <person name="Dougan E. K."/>
            <person name="Thang M."/>
            <person name="Chan C."/>
        </authorList>
    </citation>
    <scope>NUCLEOTIDE SEQUENCE [LARGE SCALE GENOMIC DNA]</scope>
</reference>
<dbReference type="Pfam" id="PF07521">
    <property type="entry name" value="RMMBL"/>
    <property type="match status" value="1"/>
</dbReference>
<dbReference type="Gene3D" id="3.40.50.10890">
    <property type="match status" value="1"/>
</dbReference>
<evidence type="ECO:0000259" key="2">
    <source>
        <dbReference type="SMART" id="SM00849"/>
    </source>
</evidence>
<name>A0ABP0HLL6_9DINO</name>
<evidence type="ECO:0000313" key="4">
    <source>
        <dbReference type="EMBL" id="CAK8991109.1"/>
    </source>
</evidence>
<proteinExistence type="predicted"/>
<comment type="caution">
    <text evidence="4">The sequence shown here is derived from an EMBL/GenBank/DDBJ whole genome shotgun (WGS) entry which is preliminary data.</text>
</comment>
<dbReference type="Pfam" id="PF10996">
    <property type="entry name" value="Beta-Casp"/>
    <property type="match status" value="1"/>
</dbReference>
<dbReference type="Proteomes" id="UP001642484">
    <property type="component" value="Unassembled WGS sequence"/>
</dbReference>
<dbReference type="SMART" id="SM00849">
    <property type="entry name" value="Lactamase_B"/>
    <property type="match status" value="1"/>
</dbReference>
<gene>
    <name evidence="4" type="ORF">CCMP2556_LOCUS2315</name>
</gene>
<dbReference type="Pfam" id="PF16661">
    <property type="entry name" value="Lactamase_B_6"/>
    <property type="match status" value="1"/>
</dbReference>
<dbReference type="InterPro" id="IPR036866">
    <property type="entry name" value="RibonucZ/Hydroxyglut_hydro"/>
</dbReference>
<dbReference type="PANTHER" id="PTHR11203">
    <property type="entry name" value="CLEAVAGE AND POLYADENYLATION SPECIFICITY FACTOR FAMILY MEMBER"/>
    <property type="match status" value="1"/>
</dbReference>
<evidence type="ECO:0008006" key="6">
    <source>
        <dbReference type="Google" id="ProtNLM"/>
    </source>
</evidence>
<dbReference type="SMART" id="SM01027">
    <property type="entry name" value="Beta-Casp"/>
    <property type="match status" value="1"/>
</dbReference>
<feature type="domain" description="Beta-Casp" evidence="3">
    <location>
        <begin position="238"/>
        <end position="354"/>
    </location>
</feature>
<keyword evidence="1" id="KW-0378">Hydrolase</keyword>
<dbReference type="InterPro" id="IPR050698">
    <property type="entry name" value="MBL"/>
</dbReference>
<dbReference type="InterPro" id="IPR001279">
    <property type="entry name" value="Metallo-B-lactamas"/>
</dbReference>
<protein>
    <recommendedName>
        <fullName evidence="6">Cleavage and polyadenylation specificity factor subunit 3</fullName>
    </recommendedName>
</protein>
<dbReference type="InterPro" id="IPR011108">
    <property type="entry name" value="RMMBL"/>
</dbReference>
<dbReference type="PANTHER" id="PTHR11203:SF37">
    <property type="entry name" value="INTEGRATOR COMPLEX SUBUNIT 11"/>
    <property type="match status" value="1"/>
</dbReference>
<sequence>MLRVTPLGAGKHVGRSCILLEIAGFRVLLDCGVAVAVPEERRYPEFKDLDVAKLDLVLLTHFHLDHAGALPYLTEVLGYRGPLLMTHPTRAIAPLILRDFLRFRPQKKEDARYKTEMINPCFERAKCVQLQERVVVKENLTVTAYYAGHVLGAVMFLVEAGGLSALYTGDFTTVPDHHLSAARVPLGLRPDVMITETTCCTTVRSSKRMKEYELCCKVQECLEKGGKVLVPLLMMGRSQEICMIFEEHWARAQLAYPIIVIRGYSEQAGALFQLFASWGSRKVRSSEKPFEFPHVRVADVEEVLAMPTPAVVLAGPAMLDAGSSLQIFKSLAPDSKNLVVIPGYCLPGTVGNLVQAKSKQIELDEEIIRVKCEVETVSHSDHTDSRGILELIAQTSPQQVVLVHGAEPLMKSFQPIVTRRLKLPCYSPGVGETVELVAADSLQVLASPALLLEAQVVEAPPVLSSLPVMHGSAPPAATFSALARKRGRDLYELHPRSEEGLAQCGLKAHRVRFSHRCTLSANDLQEALSIVGHENPLEGEGPWDLNIGGLSCKVGKEAAAFVVTVLWDRKAEAEVVLVHGAELLMKPLWTAGQGKTFEKLEVFGEAAEAQLLARQRPERFIHDALLQQLQLAAAAGRFSSLEWRRLRSQLPQAAQHFRPGELALTLQGLAALRSVEAPYIEPVLKAVQELASYMSAEHFSDSLTALAVLQAPQAKAAVDALLLAGAQQLRSLRPAQLISCSQALVELKHPAERVIQALIREMPSAWHLTSEELLCFLRLMKAVARSFAEPSTLEMLRAALSDARGVLRSRLRGQEQLPTAELLEVFMLCSELQLLLHNKGEASDPGPSDILGLLERRATFVDTSGPGFQRLLLTELTSAARKLPEALGELPGGECTRLCVVLVEVAKEQRTSHLTKMVPALVERLLEHLELLHTEEILQALQSLSDLGYRDNYLSDRFAEALKARLSVEAQPVLKALRVLARQSEVSFLELFSSLLQDLLARDEDFPELSGLDLERSADHDVEEWLHRVRSRIGETQNLEERNELSWAVDPQLLQETCSNWHQLRKQWQQQQRHQERCQVDDA</sequence>
<dbReference type="EMBL" id="CAXAMN010000858">
    <property type="protein sequence ID" value="CAK8991109.1"/>
    <property type="molecule type" value="Genomic_DNA"/>
</dbReference>
<dbReference type="InterPro" id="IPR022712">
    <property type="entry name" value="Beta_Casp"/>
</dbReference>
<dbReference type="SUPFAM" id="SSF56281">
    <property type="entry name" value="Metallo-hydrolase/oxidoreductase"/>
    <property type="match status" value="1"/>
</dbReference>
<accession>A0ABP0HLL6</accession>
<evidence type="ECO:0000259" key="3">
    <source>
        <dbReference type="SMART" id="SM01027"/>
    </source>
</evidence>
<dbReference type="Gene3D" id="3.60.15.10">
    <property type="entry name" value="Ribonuclease Z/Hydroxyacylglutathione hydrolase-like"/>
    <property type="match status" value="1"/>
</dbReference>
<evidence type="ECO:0000256" key="1">
    <source>
        <dbReference type="ARBA" id="ARBA00022801"/>
    </source>
</evidence>
<organism evidence="4 5">
    <name type="scientific">Durusdinium trenchii</name>
    <dbReference type="NCBI Taxonomy" id="1381693"/>
    <lineage>
        <taxon>Eukaryota</taxon>
        <taxon>Sar</taxon>
        <taxon>Alveolata</taxon>
        <taxon>Dinophyceae</taxon>
        <taxon>Suessiales</taxon>
        <taxon>Symbiodiniaceae</taxon>
        <taxon>Durusdinium</taxon>
    </lineage>
</organism>
<keyword evidence="5" id="KW-1185">Reference proteome</keyword>